<keyword evidence="6 10" id="KW-0833">Ubl conjugation pathway</keyword>
<keyword evidence="3 10" id="KW-0808">Transferase</keyword>
<dbReference type="SUPFAM" id="SSF57850">
    <property type="entry name" value="RING/U-box"/>
    <property type="match status" value="1"/>
</dbReference>
<evidence type="ECO:0000256" key="2">
    <source>
        <dbReference type="ARBA" id="ARBA00004906"/>
    </source>
</evidence>
<dbReference type="PANTHER" id="PTHR21497">
    <property type="entry name" value="UBIQUITIN LIGASE E3 ALPHA-RELATED"/>
    <property type="match status" value="1"/>
</dbReference>
<dbReference type="InterPro" id="IPR055194">
    <property type="entry name" value="UBR1-like_WH"/>
</dbReference>
<dbReference type="InterPro" id="IPR003126">
    <property type="entry name" value="Znf_UBR"/>
</dbReference>
<sequence>MESVTAPRALLRRGKRGAAAYVNGGCSNSESLKYLGELLDVLLNPETTIEDMETIEWCKWLMAGGKTPEEFSTIVRSYDNATTCGLVWTANFVAYRCRTCGISPCMSLCAECFQKGNHEGHDFNMFRSQAGGACDCGDTSVMKETGFCDRHGPRAQVNYSPEPPDLMCVAKAMMPRIILRLIQHLREKSQPFVVCIQDADSFLTMLHDFSAMGAVMRRVMTSALTSPEIYKSLTDCSTEAAGSSAYHIYMAESKQIYQEALDSLPNPEPPDEYKDCPTLQEHLVHKTFLEELMFWTVKYEFPLKVVCLLLNMLPDPDYKEALTRAFVLHYSRISRMLEASIDPETLSNRVVHVSVQLFSNESLAVRMVEQLNLLHVMVISLKRMMSNILIQSTLHDPTKNFHYVVDCGHNIMKEHRYWPLVSDLNNVLSHRPIAIKFMSDDNLLEMWFAFLSMFQGMNVNIRELSQHVEFEPNTYYAAFSAELESSAYPMWALLSHLSDSSTVELTRRILNSCQLALQDWLDAIDFSHPHMSDSLQVSFHLPLHRYLSVFMCQAIKHQGLSLKDVLPPRDVLMLSMMHPLRVQVAFYEILCGMWVRNGLQIKGQAMTYIQCNFCNSMVDADLYLLQICATQVPSEVFLTTVMENFHIMEWMSLAPHGMYHNSFLDREHDIPMLESCLTFLATLMTVRTNLGTDGALLSQLEIVTLLCMSDRTHSQLIELMPERCGEGQSRDFEDVLSVVADYKAPNLEASGHMQQGMYVPKANVWEELYDPIHVLLRAVHRRDFQGSMDRFTLYVTQAGKYRGQGPPWPPFRIPGPCNPAYEDPRKLLHSRVFHAMVFVILYKAVHRRNVSEHLLALALYLLEMAVESAEPCDQQSQVVCEASQSEPQERKDRDLSTWYKSDWLSSNLRTIISEIEVEPEPVVVFESSDSDIEPEASEMRGEISELVAVNSATVGGTGSMLMLEAASVPALSMDTSSGENYHLALSVPQGEVVVVSSADSEYTACHLDCLVFSGPSTSQHALPSIPQHRAVLAGTEMVPAANASVSGASTTDVSLAGYHFVPSATPITVHGAHHQTALVPHNASEVLPSSSGSQKGLLKNRRQVMVLYCPETIQVNESIISLLLKLHSQLTGTQNSYRPDYPSNNSFHDMSSDSRIGDGPFFVAKLLCRISALDTLCRENVQQIRYQLWPQRQEECIRVLRARDARGREDRKQRIQEKQSQIIEEFAYLRRQFMEKAMKTEEEDLTGADSVEEQEMDTTLSGRQVYDCVICNQTTHSTAEKLMGLVVLVQATSVLGHKQRHKGPAVLPTNDEERQNMRRDDSLASHFDRRVEELNRQFDNASWLLSMNIGWEGGVHVQTCGHHLHLGCLKSYLASLRGQQRHQNLAVDRGEYWCPLCRQLANSVLPLSPELEEHTSLFTSQPTSLPAMIAELIDFLIENRHVSVPMSLAEAMTKSMEDMTNRTYPKFKQRSSSPTSHSLFLFVSSIARTNLEVELVQRGNSLVTYDSGSDFASASSSATNTVADNAPVQLAPKRSCIVPLLHVLAVHGRMLSSWPVWHILKQVAGIQSQPRTPLALKPYEREVPLLLRDPTALLIQFILLLPLHLDQIYFSCIVKVLYNLLYFQVVMQLSCNMTEQERVQWRASDSEEVKNHGSVMSLDGVMALIIGLLEQTHLYQLEDTNHRARDTGASVAANLQASRERVEMEVQQLCLPFLRIAALLHHHLYSHALPDIATEGSEFVSLVFSLDLVSEKVDLSDFTAADALNWPGIGSETGRSWCEELVVFVNRSQISAHNILIDQHITWHQPRLLKLPYLYDKIFQYYHRKPCNQCQLVPHETSICLLCGTLVCLKQMCCKQSNVCEAVQHSIDCGGGTGIFLVVTSSYIIVIRDKRACLWGSVYLDTFGEEDRELK</sequence>
<evidence type="ECO:0000256" key="6">
    <source>
        <dbReference type="ARBA" id="ARBA00022786"/>
    </source>
</evidence>
<evidence type="ECO:0000256" key="8">
    <source>
        <dbReference type="ARBA" id="ARBA00046341"/>
    </source>
</evidence>
<dbReference type="FunCoup" id="A0A6L2Q2Y5">
    <property type="interactions" value="548"/>
</dbReference>
<dbReference type="Proteomes" id="UP000502823">
    <property type="component" value="Unassembled WGS sequence"/>
</dbReference>
<keyword evidence="4 10" id="KW-0479">Metal-binding</keyword>
<feature type="zinc finger region" description="UBR-type" evidence="9">
    <location>
        <begin position="82"/>
        <end position="153"/>
    </location>
</feature>
<dbReference type="GO" id="GO:0016567">
    <property type="term" value="P:protein ubiquitination"/>
    <property type="evidence" value="ECO:0007669"/>
    <property type="project" value="UniProtKB-UniRule"/>
</dbReference>
<comment type="catalytic activity">
    <reaction evidence="1 10">
        <text>S-ubiquitinyl-[E2 ubiquitin-conjugating enzyme]-L-cysteine + [acceptor protein]-L-lysine = [E2 ubiquitin-conjugating enzyme]-L-cysteine + N(6)-ubiquitinyl-[acceptor protein]-L-lysine.</text>
        <dbReference type="EC" id="2.3.2.27"/>
    </reaction>
</comment>
<dbReference type="Pfam" id="PF22960">
    <property type="entry name" value="WHD_UBR1"/>
    <property type="match status" value="1"/>
</dbReference>
<evidence type="ECO:0000259" key="11">
    <source>
        <dbReference type="PROSITE" id="PS51157"/>
    </source>
</evidence>
<organism evidence="12 13">
    <name type="scientific">Coptotermes formosanus</name>
    <name type="common">Formosan subterranean termite</name>
    <dbReference type="NCBI Taxonomy" id="36987"/>
    <lineage>
        <taxon>Eukaryota</taxon>
        <taxon>Metazoa</taxon>
        <taxon>Ecdysozoa</taxon>
        <taxon>Arthropoda</taxon>
        <taxon>Hexapoda</taxon>
        <taxon>Insecta</taxon>
        <taxon>Pterygota</taxon>
        <taxon>Neoptera</taxon>
        <taxon>Polyneoptera</taxon>
        <taxon>Dictyoptera</taxon>
        <taxon>Blattodea</taxon>
        <taxon>Blattoidea</taxon>
        <taxon>Termitoidae</taxon>
        <taxon>Rhinotermitidae</taxon>
        <taxon>Coptotermes</taxon>
    </lineage>
</organism>
<evidence type="ECO:0000256" key="7">
    <source>
        <dbReference type="ARBA" id="ARBA00022833"/>
    </source>
</evidence>
<evidence type="ECO:0000256" key="1">
    <source>
        <dbReference type="ARBA" id="ARBA00000900"/>
    </source>
</evidence>
<gene>
    <name evidence="12" type="ORF">Cfor_09321</name>
</gene>
<dbReference type="Pfam" id="PF18995">
    <property type="entry name" value="PRT6_C"/>
    <property type="match status" value="1"/>
</dbReference>
<dbReference type="Gene3D" id="2.10.110.30">
    <property type="match status" value="1"/>
</dbReference>
<evidence type="ECO:0000256" key="5">
    <source>
        <dbReference type="ARBA" id="ARBA00022771"/>
    </source>
</evidence>
<dbReference type="OrthoDB" id="15304at2759"/>
<evidence type="ECO:0000256" key="4">
    <source>
        <dbReference type="ARBA" id="ARBA00022723"/>
    </source>
</evidence>
<proteinExistence type="inferred from homology"/>
<dbReference type="FunFam" id="2.10.110.30:FF:000002">
    <property type="entry name" value="Putative e3 ubiquitin-protein ligase ubr3"/>
    <property type="match status" value="1"/>
</dbReference>
<feature type="domain" description="UBR-type" evidence="11">
    <location>
        <begin position="82"/>
        <end position="153"/>
    </location>
</feature>
<dbReference type="UniPathway" id="UPA00143"/>
<dbReference type="Pfam" id="PF02207">
    <property type="entry name" value="zf-UBR"/>
    <property type="match status" value="1"/>
</dbReference>
<dbReference type="PANTHER" id="PTHR21497:SF39">
    <property type="entry name" value="E3 UBIQUITIN-PROTEIN LIGASE UBR3"/>
    <property type="match status" value="1"/>
</dbReference>
<dbReference type="GO" id="GO:0008270">
    <property type="term" value="F:zinc ion binding"/>
    <property type="evidence" value="ECO:0007669"/>
    <property type="project" value="UniProtKB-UniRule"/>
</dbReference>
<dbReference type="GO" id="GO:0005737">
    <property type="term" value="C:cytoplasm"/>
    <property type="evidence" value="ECO:0007669"/>
    <property type="project" value="TreeGrafter"/>
</dbReference>
<dbReference type="InParanoid" id="A0A6L2Q2Y5"/>
<comment type="similarity">
    <text evidence="8 10">Belongs to the E3 ubiquitin-protein ligase UBR1-like family.</text>
</comment>
<evidence type="ECO:0000313" key="13">
    <source>
        <dbReference type="Proteomes" id="UP000502823"/>
    </source>
</evidence>
<name>A0A6L2Q2Y5_COPFO</name>
<comment type="function">
    <text evidence="10">Ubiquitin ligase protein which is a component of the N-end rule pathway. Recognizes and binds to proteins bearing specific N-terminal residues that are destabilizing according to the N-end rule, leading to their ubiquitination and subsequent degradation.</text>
</comment>
<comment type="caution">
    <text evidence="12">The sequence shown here is derived from an EMBL/GenBank/DDBJ whole genome shotgun (WGS) entry which is preliminary data.</text>
</comment>
<dbReference type="SMART" id="SM00396">
    <property type="entry name" value="ZnF_UBR1"/>
    <property type="match status" value="1"/>
</dbReference>
<dbReference type="CDD" id="cd16483">
    <property type="entry name" value="RING-H2_UBR3"/>
    <property type="match status" value="1"/>
</dbReference>
<dbReference type="EC" id="2.3.2.27" evidence="10"/>
<dbReference type="CDD" id="cd19673">
    <property type="entry name" value="UBR-box_UBR3"/>
    <property type="match status" value="1"/>
</dbReference>
<evidence type="ECO:0000256" key="3">
    <source>
        <dbReference type="ARBA" id="ARBA00022679"/>
    </source>
</evidence>
<dbReference type="InterPro" id="IPR039164">
    <property type="entry name" value="UBR1-like"/>
</dbReference>
<dbReference type="GO" id="GO:0071596">
    <property type="term" value="P:ubiquitin-dependent protein catabolic process via the N-end rule pathway"/>
    <property type="evidence" value="ECO:0007669"/>
    <property type="project" value="UniProtKB-UniRule"/>
</dbReference>
<dbReference type="InterPro" id="IPR044046">
    <property type="entry name" value="E3_ligase_UBR-like_C"/>
</dbReference>
<evidence type="ECO:0000313" key="12">
    <source>
        <dbReference type="EMBL" id="GFG37188.1"/>
    </source>
</evidence>
<dbReference type="EMBL" id="BLKM01006382">
    <property type="protein sequence ID" value="GFG37188.1"/>
    <property type="molecule type" value="Genomic_DNA"/>
</dbReference>
<accession>A0A6L2Q2Y5</accession>
<evidence type="ECO:0000256" key="10">
    <source>
        <dbReference type="RuleBase" id="RU366018"/>
    </source>
</evidence>
<keyword evidence="7 10" id="KW-0862">Zinc</keyword>
<dbReference type="GO" id="GO:0000151">
    <property type="term" value="C:ubiquitin ligase complex"/>
    <property type="evidence" value="ECO:0007669"/>
    <property type="project" value="TreeGrafter"/>
</dbReference>
<comment type="pathway">
    <text evidence="2 10">Protein modification; protein ubiquitination.</text>
</comment>
<dbReference type="PROSITE" id="PS51157">
    <property type="entry name" value="ZF_UBR"/>
    <property type="match status" value="1"/>
</dbReference>
<evidence type="ECO:0000256" key="9">
    <source>
        <dbReference type="PROSITE-ProRule" id="PRU00508"/>
    </source>
</evidence>
<keyword evidence="13" id="KW-1185">Reference proteome</keyword>
<protein>
    <recommendedName>
        <fullName evidence="10">E3 ubiquitin-protein ligase</fullName>
        <ecNumber evidence="10">2.3.2.27</ecNumber>
    </recommendedName>
</protein>
<keyword evidence="5 10" id="KW-0863">Zinc-finger</keyword>
<dbReference type="GO" id="GO:0061630">
    <property type="term" value="F:ubiquitin protein ligase activity"/>
    <property type="evidence" value="ECO:0007669"/>
    <property type="project" value="UniProtKB-UniRule"/>
</dbReference>
<reference evidence="13" key="1">
    <citation type="submission" date="2020-01" db="EMBL/GenBank/DDBJ databases">
        <title>Draft genome sequence of the Termite Coptotermes fromosanus.</title>
        <authorList>
            <person name="Itakura S."/>
            <person name="Yosikawa Y."/>
            <person name="Umezawa K."/>
        </authorList>
    </citation>
    <scope>NUCLEOTIDE SEQUENCE [LARGE SCALE GENOMIC DNA]</scope>
</reference>